<sequence>MKQRRDNHQPTVPDKVLLALEGSFRRPDSMAPPRDDHLDHPEYRRSGIQESRSDNADAGSNLEVAQLTVPDLPDALLPRQAPPLPDRGVSRRQSQPFEGQNHLPAVENSVTAENVGQRSQSNIPSSPPERQTSGGFGGLWQDNNNNIDIMIKTQATMAAHIKSLTARVEMAEERQSRAEHALEERIRARDDLNEKLRKIENFTENLEETKKENEALKEQLLDAQSHIFSLQPYRKDVTPEEVRRQYTNLVDGIGDWVAKFMFPWLDRHQESLEMISNGLRKRPGDATRIKRALSKNADLFHATKYPDTDEDVVISLILRHLNDHIFQKTLYNLIPDNISLLQAIERAMQSAEPKRGGSIRWAIRDRFLTATDLFATRTWIAEAYTALINMDRFRLMRQEREKEIALDLVELLRIFCSRDQMDAFCAGFVHECVRPAMKLYEKILISTHVFYLDPTPYAAWVHDSPGDVELSPRFWEHLAEHKLECKNVLQNRKTFDPRKLNPEPTERELCQNLEVVCMVAPPLYMRQIGRQDTVREPDLVRKQQMLVAWGSEEKRIKFKKCSDQTLISAICAANEREAWAAFRWT</sequence>
<evidence type="ECO:0000256" key="2">
    <source>
        <dbReference type="SAM" id="MobiDB-lite"/>
    </source>
</evidence>
<feature type="compositionally biased region" description="Polar residues" evidence="2">
    <location>
        <begin position="108"/>
        <end position="133"/>
    </location>
</feature>
<evidence type="ECO:0000313" key="3">
    <source>
        <dbReference type="EMBL" id="RNJ59234.1"/>
    </source>
</evidence>
<feature type="region of interest" description="Disordered" evidence="2">
    <location>
        <begin position="1"/>
        <end position="57"/>
    </location>
</feature>
<name>A0A3M9YFR5_9PEZI</name>
<dbReference type="Proteomes" id="UP000267145">
    <property type="component" value="Unassembled WGS sequence"/>
</dbReference>
<gene>
    <name evidence="3" type="ORF">D7B24_002989</name>
</gene>
<dbReference type="EMBL" id="RBVV01000018">
    <property type="protein sequence ID" value="RNJ59234.1"/>
    <property type="molecule type" value="Genomic_DNA"/>
</dbReference>
<evidence type="ECO:0000313" key="4">
    <source>
        <dbReference type="Proteomes" id="UP000267145"/>
    </source>
</evidence>
<accession>A0A3M9YFR5</accession>
<evidence type="ECO:0000256" key="1">
    <source>
        <dbReference type="SAM" id="Coils"/>
    </source>
</evidence>
<dbReference type="GeneID" id="39606678"/>
<keyword evidence="4" id="KW-1185">Reference proteome</keyword>
<organism evidence="3 4">
    <name type="scientific">Verticillium nonalfalfae</name>
    <dbReference type="NCBI Taxonomy" id="1051616"/>
    <lineage>
        <taxon>Eukaryota</taxon>
        <taxon>Fungi</taxon>
        <taxon>Dikarya</taxon>
        <taxon>Ascomycota</taxon>
        <taxon>Pezizomycotina</taxon>
        <taxon>Sordariomycetes</taxon>
        <taxon>Hypocreomycetidae</taxon>
        <taxon>Glomerellales</taxon>
        <taxon>Plectosphaerellaceae</taxon>
        <taxon>Verticillium</taxon>
    </lineage>
</organism>
<feature type="region of interest" description="Disordered" evidence="2">
    <location>
        <begin position="70"/>
        <end position="139"/>
    </location>
</feature>
<dbReference type="AlphaFoldDB" id="A0A3M9YFR5"/>
<protein>
    <submittedName>
        <fullName evidence="3">Uncharacterized protein</fullName>
    </submittedName>
</protein>
<feature type="coiled-coil region" evidence="1">
    <location>
        <begin position="161"/>
        <end position="226"/>
    </location>
</feature>
<keyword evidence="1" id="KW-0175">Coiled coil</keyword>
<comment type="caution">
    <text evidence="3">The sequence shown here is derived from an EMBL/GenBank/DDBJ whole genome shotgun (WGS) entry which is preliminary data.</text>
</comment>
<reference evidence="3 4" key="1">
    <citation type="submission" date="2018-10" db="EMBL/GenBank/DDBJ databases">
        <title>Genome sequence of Verticillium nonalfalfae VnAa140.</title>
        <authorList>
            <person name="Stajich J.E."/>
            <person name="Kasson M.T."/>
        </authorList>
    </citation>
    <scope>NUCLEOTIDE SEQUENCE [LARGE SCALE GENOMIC DNA]</scope>
    <source>
        <strain evidence="3 4">VnAa140</strain>
    </source>
</reference>
<proteinExistence type="predicted"/>
<dbReference type="RefSeq" id="XP_028497392.1">
    <property type="nucleotide sequence ID" value="XM_028637184.1"/>
</dbReference>
<feature type="compositionally biased region" description="Basic and acidic residues" evidence="2">
    <location>
        <begin position="23"/>
        <end position="55"/>
    </location>
</feature>